<protein>
    <recommendedName>
        <fullName evidence="4">DUF202 domain-containing protein</fullName>
    </recommendedName>
</protein>
<feature type="transmembrane region" description="Helical" evidence="1">
    <location>
        <begin position="53"/>
        <end position="72"/>
    </location>
</feature>
<dbReference type="STRING" id="742152.A0A2H3JLW7"/>
<reference evidence="2 3" key="1">
    <citation type="journal article" date="2012" name="Science">
        <title>The Paleozoic origin of enzymatic lignin decomposition reconstructed from 31 fungal genomes.</title>
        <authorList>
            <person name="Floudas D."/>
            <person name="Binder M."/>
            <person name="Riley R."/>
            <person name="Barry K."/>
            <person name="Blanchette R.A."/>
            <person name="Henrissat B."/>
            <person name="Martinez A.T."/>
            <person name="Otillar R."/>
            <person name="Spatafora J.W."/>
            <person name="Yadav J.S."/>
            <person name="Aerts A."/>
            <person name="Benoit I."/>
            <person name="Boyd A."/>
            <person name="Carlson A."/>
            <person name="Copeland A."/>
            <person name="Coutinho P.M."/>
            <person name="de Vries R.P."/>
            <person name="Ferreira P."/>
            <person name="Findley K."/>
            <person name="Foster B."/>
            <person name="Gaskell J."/>
            <person name="Glotzer D."/>
            <person name="Gorecki P."/>
            <person name="Heitman J."/>
            <person name="Hesse C."/>
            <person name="Hori C."/>
            <person name="Igarashi K."/>
            <person name="Jurgens J.A."/>
            <person name="Kallen N."/>
            <person name="Kersten P."/>
            <person name="Kohler A."/>
            <person name="Kuees U."/>
            <person name="Kumar T.K.A."/>
            <person name="Kuo A."/>
            <person name="LaButti K."/>
            <person name="Larrondo L.F."/>
            <person name="Lindquist E."/>
            <person name="Ling A."/>
            <person name="Lombard V."/>
            <person name="Lucas S."/>
            <person name="Lundell T."/>
            <person name="Martin R."/>
            <person name="McLaughlin D.J."/>
            <person name="Morgenstern I."/>
            <person name="Morin E."/>
            <person name="Murat C."/>
            <person name="Nagy L.G."/>
            <person name="Nolan M."/>
            <person name="Ohm R.A."/>
            <person name="Patyshakuliyeva A."/>
            <person name="Rokas A."/>
            <person name="Ruiz-Duenas F.J."/>
            <person name="Sabat G."/>
            <person name="Salamov A."/>
            <person name="Samejima M."/>
            <person name="Schmutz J."/>
            <person name="Slot J.C."/>
            <person name="St John F."/>
            <person name="Stenlid J."/>
            <person name="Sun H."/>
            <person name="Sun S."/>
            <person name="Syed K."/>
            <person name="Tsang A."/>
            <person name="Wiebenga A."/>
            <person name="Young D."/>
            <person name="Pisabarro A."/>
            <person name="Eastwood D.C."/>
            <person name="Martin F."/>
            <person name="Cullen D."/>
            <person name="Grigoriev I.V."/>
            <person name="Hibbett D.S."/>
        </authorList>
    </citation>
    <scope>NUCLEOTIDE SEQUENCE [LARGE SCALE GENOMIC DNA]</scope>
    <source>
        <strain evidence="2 3">MD-104</strain>
    </source>
</reference>
<evidence type="ECO:0000313" key="3">
    <source>
        <dbReference type="Proteomes" id="UP000218811"/>
    </source>
</evidence>
<proteinExistence type="predicted"/>
<accession>A0A2H3JLW7</accession>
<sequence>MVPQRKDIVVDGDVREEGSHSHKYRGHRSSSFFPEDTNEIVELRARQRTFGGAYARSAMGNLGYALTILRLFDDQFSRIGIVYAVLAALLFVISYLRNRHSNHDFADEHQGERWAHAIPTVGQVGERIYGRPFVTAGWIVAAVATIVAGVEISLLILILRIELPS</sequence>
<feature type="transmembrane region" description="Helical" evidence="1">
    <location>
        <begin position="78"/>
        <end position="96"/>
    </location>
</feature>
<keyword evidence="1" id="KW-0812">Transmembrane</keyword>
<gene>
    <name evidence="2" type="ORF">WOLCODRAFT_132687</name>
</gene>
<dbReference type="PANTHER" id="PTHR38646">
    <property type="entry name" value="YALI0F00814P"/>
    <property type="match status" value="1"/>
</dbReference>
<evidence type="ECO:0000256" key="1">
    <source>
        <dbReference type="SAM" id="Phobius"/>
    </source>
</evidence>
<dbReference type="OrthoDB" id="2555434at2759"/>
<name>A0A2H3JLW7_WOLCO</name>
<dbReference type="EMBL" id="KB468135">
    <property type="protein sequence ID" value="PCH43190.1"/>
    <property type="molecule type" value="Genomic_DNA"/>
</dbReference>
<feature type="transmembrane region" description="Helical" evidence="1">
    <location>
        <begin position="136"/>
        <end position="159"/>
    </location>
</feature>
<dbReference type="PANTHER" id="PTHR38646:SF1">
    <property type="entry name" value="DUF202 DOMAIN-CONTAINING PROTEIN"/>
    <property type="match status" value="1"/>
</dbReference>
<dbReference type="AlphaFoldDB" id="A0A2H3JLW7"/>
<dbReference type="OMA" id="WAIMFER"/>
<keyword evidence="1" id="KW-0472">Membrane</keyword>
<evidence type="ECO:0008006" key="4">
    <source>
        <dbReference type="Google" id="ProtNLM"/>
    </source>
</evidence>
<dbReference type="Proteomes" id="UP000218811">
    <property type="component" value="Unassembled WGS sequence"/>
</dbReference>
<organism evidence="2 3">
    <name type="scientific">Wolfiporia cocos (strain MD-104)</name>
    <name type="common">Brown rot fungus</name>
    <dbReference type="NCBI Taxonomy" id="742152"/>
    <lineage>
        <taxon>Eukaryota</taxon>
        <taxon>Fungi</taxon>
        <taxon>Dikarya</taxon>
        <taxon>Basidiomycota</taxon>
        <taxon>Agaricomycotina</taxon>
        <taxon>Agaricomycetes</taxon>
        <taxon>Polyporales</taxon>
        <taxon>Phaeolaceae</taxon>
        <taxon>Wolfiporia</taxon>
    </lineage>
</organism>
<keyword evidence="3" id="KW-1185">Reference proteome</keyword>
<evidence type="ECO:0000313" key="2">
    <source>
        <dbReference type="EMBL" id="PCH43190.1"/>
    </source>
</evidence>
<keyword evidence="1" id="KW-1133">Transmembrane helix</keyword>